<protein>
    <submittedName>
        <fullName evidence="1">Phage protein</fullName>
    </submittedName>
</protein>
<evidence type="ECO:0000313" key="2">
    <source>
        <dbReference type="Proteomes" id="UP000254924"/>
    </source>
</evidence>
<accession>A0A380KH33</accession>
<dbReference type="AlphaFoldDB" id="A0A380KH33"/>
<proteinExistence type="predicted"/>
<sequence length="170" mass="19635">MFRLIELTLSERMATFFSFLKTSQTLTLRKGDYLKVVYLKPPDMTIYPLNKKGLILKATERLEGEGWQVVRALPITHAPSELLEVLEELGLNDLQANRQAQPLCDPWLFERVQYGLSSRADVVTLIWLLYEHGYSAEDCIKVFASLVSRYDLAPYFLQELNKLYKKEVSA</sequence>
<dbReference type="GeneID" id="78357912"/>
<dbReference type="Proteomes" id="UP000254924">
    <property type="component" value="Unassembled WGS sequence"/>
</dbReference>
<dbReference type="RefSeq" id="WP_115271469.1">
    <property type="nucleotide sequence ID" value="NZ_JBNPNB010000012.1"/>
</dbReference>
<name>A0A380KH33_9STRE</name>
<organism evidence="1 2">
    <name type="scientific">Streptococcus hyointestinalis</name>
    <dbReference type="NCBI Taxonomy" id="1337"/>
    <lineage>
        <taxon>Bacteria</taxon>
        <taxon>Bacillati</taxon>
        <taxon>Bacillota</taxon>
        <taxon>Bacilli</taxon>
        <taxon>Lactobacillales</taxon>
        <taxon>Streptococcaceae</taxon>
        <taxon>Streptococcus</taxon>
    </lineage>
</organism>
<keyword evidence="2" id="KW-1185">Reference proteome</keyword>
<reference evidence="1 2" key="1">
    <citation type="submission" date="2018-06" db="EMBL/GenBank/DDBJ databases">
        <authorList>
            <consortium name="Pathogen Informatics"/>
            <person name="Doyle S."/>
        </authorList>
    </citation>
    <scope>NUCLEOTIDE SEQUENCE [LARGE SCALE GENOMIC DNA]</scope>
    <source>
        <strain evidence="1 2">NCTC12224</strain>
    </source>
</reference>
<evidence type="ECO:0000313" key="1">
    <source>
        <dbReference type="EMBL" id="SUN63909.1"/>
    </source>
</evidence>
<gene>
    <name evidence="1" type="ORF">NCTC12224_02689</name>
</gene>
<dbReference type="EMBL" id="UHFN01000007">
    <property type="protein sequence ID" value="SUN63909.1"/>
    <property type="molecule type" value="Genomic_DNA"/>
</dbReference>
<dbReference type="OrthoDB" id="2223579at2"/>